<evidence type="ECO:0000313" key="6">
    <source>
        <dbReference type="Proteomes" id="UP000195871"/>
    </source>
</evidence>
<dbReference type="EMBL" id="NHMM01000002">
    <property type="protein sequence ID" value="OUT23502.1"/>
    <property type="molecule type" value="Genomic_DNA"/>
</dbReference>
<dbReference type="Proteomes" id="UP000249293">
    <property type="component" value="Chromosome 1"/>
</dbReference>
<feature type="region of interest" description="Disordered" evidence="2">
    <location>
        <begin position="1"/>
        <end position="132"/>
    </location>
</feature>
<feature type="domain" description="Protein kinase" evidence="3">
    <location>
        <begin position="147"/>
        <end position="420"/>
    </location>
</feature>
<keyword evidence="1" id="KW-0547">Nucleotide-binding</keyword>
<feature type="compositionally biased region" description="Low complexity" evidence="2">
    <location>
        <begin position="98"/>
        <end position="114"/>
    </location>
</feature>
<dbReference type="PANTHER" id="PTHR22967">
    <property type="entry name" value="SERINE/THREONINE PROTEIN KINASE"/>
    <property type="match status" value="1"/>
</dbReference>
<evidence type="ECO:0000259" key="3">
    <source>
        <dbReference type="PROSITE" id="PS50011"/>
    </source>
</evidence>
<dbReference type="GO" id="GO:0005524">
    <property type="term" value="F:ATP binding"/>
    <property type="evidence" value="ECO:0007669"/>
    <property type="project" value="InterPro"/>
</dbReference>
<evidence type="ECO:0000256" key="2">
    <source>
        <dbReference type="SAM" id="MobiDB-lite"/>
    </source>
</evidence>
<dbReference type="InterPro" id="IPR011009">
    <property type="entry name" value="Kinase-like_dom_sf"/>
</dbReference>
<feature type="region of interest" description="Disordered" evidence="2">
    <location>
        <begin position="664"/>
        <end position="702"/>
    </location>
</feature>
<protein>
    <recommendedName>
        <fullName evidence="3">Protein kinase domain-containing protein</fullName>
    </recommendedName>
</protein>
<dbReference type="PROSITE" id="PS50011">
    <property type="entry name" value="PROTEIN_KINASE_DOM"/>
    <property type="match status" value="1"/>
</dbReference>
<dbReference type="GO" id="GO:0004674">
    <property type="term" value="F:protein serine/threonine kinase activity"/>
    <property type="evidence" value="ECO:0007669"/>
    <property type="project" value="TreeGrafter"/>
</dbReference>
<dbReference type="EMBL" id="CP028773">
    <property type="protein sequence ID" value="AWU74025.1"/>
    <property type="molecule type" value="Genomic_DNA"/>
</dbReference>
<dbReference type="RefSeq" id="XP_029319502.1">
    <property type="nucleotide sequence ID" value="XM_029463642.1"/>
</dbReference>
<dbReference type="OrthoDB" id="2018507at2759"/>
<dbReference type="KEGG" id="pkz:C5L36_0A06190"/>
<feature type="region of interest" description="Disordered" evidence="2">
    <location>
        <begin position="567"/>
        <end position="587"/>
    </location>
</feature>
<feature type="compositionally biased region" description="Polar residues" evidence="2">
    <location>
        <begin position="64"/>
        <end position="78"/>
    </location>
</feature>
<organism evidence="5 6">
    <name type="scientific">Pichia kudriavzevii</name>
    <name type="common">Yeast</name>
    <name type="synonym">Issatchenkia orientalis</name>
    <dbReference type="NCBI Taxonomy" id="4909"/>
    <lineage>
        <taxon>Eukaryota</taxon>
        <taxon>Fungi</taxon>
        <taxon>Dikarya</taxon>
        <taxon>Ascomycota</taxon>
        <taxon>Saccharomycotina</taxon>
        <taxon>Pichiomycetes</taxon>
        <taxon>Pichiales</taxon>
        <taxon>Pichiaceae</taxon>
        <taxon>Pichia</taxon>
    </lineage>
</organism>
<name>A0A1Z8JSU9_PICKU</name>
<dbReference type="SMART" id="SM00220">
    <property type="entry name" value="S_TKc"/>
    <property type="match status" value="1"/>
</dbReference>
<evidence type="ECO:0000256" key="1">
    <source>
        <dbReference type="ARBA" id="ARBA00022741"/>
    </source>
</evidence>
<evidence type="ECO:0000313" key="5">
    <source>
        <dbReference type="EMBL" id="OUT23502.1"/>
    </source>
</evidence>
<dbReference type="VEuPathDB" id="FungiDB:C5L36_0A06190"/>
<dbReference type="GO" id="GO:0005737">
    <property type="term" value="C:cytoplasm"/>
    <property type="evidence" value="ECO:0007669"/>
    <property type="project" value="TreeGrafter"/>
</dbReference>
<dbReference type="InterPro" id="IPR000719">
    <property type="entry name" value="Prot_kinase_dom"/>
</dbReference>
<feature type="compositionally biased region" description="Pro residues" evidence="2">
    <location>
        <begin position="28"/>
        <end position="39"/>
    </location>
</feature>
<dbReference type="PANTHER" id="PTHR22967:SF65">
    <property type="entry name" value="SERINE_THREONINE-PROTEIN KINASE AKL1"/>
    <property type="match status" value="1"/>
</dbReference>
<reference evidence="5 6" key="1">
    <citation type="submission" date="2017-05" db="EMBL/GenBank/DDBJ databases">
        <title>The Genome Sequence of Candida krusei Ckrusei653.</title>
        <authorList>
            <person name="Cuomo C."/>
            <person name="Forche A."/>
            <person name="Young S."/>
            <person name="Abouelleil A."/>
            <person name="Cao P."/>
            <person name="Chapman S."/>
            <person name="Cusick C."/>
            <person name="Shea T."/>
            <person name="Nusbaum C."/>
            <person name="Birren B."/>
        </authorList>
    </citation>
    <scope>NUCLEOTIDE SEQUENCE [LARGE SCALE GENOMIC DNA]</scope>
    <source>
        <strain evidence="5 6">Ckrusei653</strain>
    </source>
</reference>
<dbReference type="PROSITE" id="PS00108">
    <property type="entry name" value="PROTEIN_KINASE_ST"/>
    <property type="match status" value="1"/>
</dbReference>
<dbReference type="GO" id="GO:0000147">
    <property type="term" value="P:actin cortical patch assembly"/>
    <property type="evidence" value="ECO:0007669"/>
    <property type="project" value="TreeGrafter"/>
</dbReference>
<dbReference type="Pfam" id="PF00069">
    <property type="entry name" value="Pkinase"/>
    <property type="match status" value="1"/>
</dbReference>
<accession>A0A1Z8JSU9</accession>
<dbReference type="InterPro" id="IPR008271">
    <property type="entry name" value="Ser/Thr_kinase_AS"/>
</dbReference>
<feature type="compositionally biased region" description="Polar residues" evidence="2">
    <location>
        <begin position="10"/>
        <end position="27"/>
    </location>
</feature>
<dbReference type="Gene3D" id="1.10.510.10">
    <property type="entry name" value="Transferase(Phosphotransferase) domain 1"/>
    <property type="match status" value="1"/>
</dbReference>
<dbReference type="STRING" id="4909.A0A1Z8JSU9"/>
<dbReference type="GeneID" id="40381735"/>
<dbReference type="GO" id="GO:0007015">
    <property type="term" value="P:actin filament organization"/>
    <property type="evidence" value="ECO:0007669"/>
    <property type="project" value="TreeGrafter"/>
</dbReference>
<dbReference type="AlphaFoldDB" id="A0A1Z8JSU9"/>
<evidence type="ECO:0000313" key="7">
    <source>
        <dbReference type="Proteomes" id="UP000249293"/>
    </source>
</evidence>
<dbReference type="SUPFAM" id="SSF56112">
    <property type="entry name" value="Protein kinase-like (PK-like)"/>
    <property type="match status" value="1"/>
</dbReference>
<gene>
    <name evidence="4" type="ORF">C5L36_0A06190</name>
    <name evidence="5" type="ORF">CAS74_001822</name>
</gene>
<evidence type="ECO:0000313" key="4">
    <source>
        <dbReference type="EMBL" id="AWU74025.1"/>
    </source>
</evidence>
<proteinExistence type="predicted"/>
<sequence>MDPYYYSVPGGSTPTSISAELSRQPSTKAPPMPQHPPKVPQQQPQKVPSIPPIPQVPAKRPTSVHGSTTPNVAPSTPQMHPITKPPPPPLAQQPQPQPQSQTQPQPQSQSQPQPRVHTQPQQPINHGKPTLEKLAPGTQLTVGKHQVTIVKYLSEGGFAHIYVVKTNPMENGTEIACLKRVIVPNKEGLNQLRAEVEVMQRLANSDNIVRYYDSNASRMHNLPGCYEVLVLMELCPNKSLLDFMNSRLRTKLNVQEILKIMLDISKAVYNMHKLKLIHRDIKIENVLLDENFNFKLADFGSTCPILRVPRNQQEFQILHNDILMQTTPQYRCPEMIDLYRGLPIDEKSDIWALGVFLYKLCYYTTPFEIPGELAILHSAYSFPPQPVFPTSIKQLINIMLQENPIFRPNIYQVLKKVIKLGGFPDQEGYTDIYGLGEYKQPVKEQTYPAIEPFKPSVVPMFSPFKGLPIEAISPPSSVISNSSSVNMQQTQQVQQTQSVAQVPQIPQPSIIVNPTTQSLKSSKSVSTDTSTLDDFEEADPFAIRDKPTTTSSLKSIPRLVVDPLQSQTQLSTGGEISDVDPDGAETRFPDVDIESFLDSNEKNNTLNDTYDIDGSLLSVKSKRKGYSSNNPFPVVDPTKPQLTGGSVISFEDIKDDLIPIEGASTSSKLELKSNRRSVNSSSGRQLSTEQLSMDIVDLSDSD</sequence>
<reference evidence="4 7" key="2">
    <citation type="submission" date="2018-06" db="EMBL/GenBank/DDBJ databases">
        <title>Population genomics shows no distinction between pathogenic Candida krusei and environmental Pichia kudriavzevii: One species, four names.</title>
        <authorList>
            <person name="Douglass A.P."/>
            <person name="Offei B."/>
            <person name="Braun-Galleani S."/>
            <person name="Coughlan A.Y."/>
            <person name="Martos A."/>
            <person name="Ortiz-Merino R.A."/>
            <person name="Byrne K.P."/>
            <person name="Wolfe K.H."/>
        </authorList>
    </citation>
    <scope>NUCLEOTIDE SEQUENCE [LARGE SCALE GENOMIC DNA]</scope>
    <source>
        <strain evidence="4 7">CBS573</strain>
    </source>
</reference>
<dbReference type="Proteomes" id="UP000195871">
    <property type="component" value="Unassembled WGS sequence"/>
</dbReference>
<keyword evidence="7" id="KW-1185">Reference proteome</keyword>
<feature type="compositionally biased region" description="Pro residues" evidence="2">
    <location>
        <begin position="83"/>
        <end position="97"/>
    </location>
</feature>